<organism evidence="2 3">
    <name type="scientific">Exophiala sideris</name>
    <dbReference type="NCBI Taxonomy" id="1016849"/>
    <lineage>
        <taxon>Eukaryota</taxon>
        <taxon>Fungi</taxon>
        <taxon>Dikarya</taxon>
        <taxon>Ascomycota</taxon>
        <taxon>Pezizomycotina</taxon>
        <taxon>Eurotiomycetes</taxon>
        <taxon>Chaetothyriomycetidae</taxon>
        <taxon>Chaetothyriales</taxon>
        <taxon>Herpotrichiellaceae</taxon>
        <taxon>Exophiala</taxon>
    </lineage>
</organism>
<gene>
    <name evidence="2" type="ORF">PV11_01924</name>
</gene>
<evidence type="ECO:0000313" key="3">
    <source>
        <dbReference type="Proteomes" id="UP000053599"/>
    </source>
</evidence>
<reference evidence="2 3" key="1">
    <citation type="submission" date="2015-01" db="EMBL/GenBank/DDBJ databases">
        <title>The Genome Sequence of Exophiala sideris CBS121828.</title>
        <authorList>
            <consortium name="The Broad Institute Genomics Platform"/>
            <person name="Cuomo C."/>
            <person name="de Hoog S."/>
            <person name="Gorbushina A."/>
            <person name="Stielow B."/>
            <person name="Teixiera M."/>
            <person name="Abouelleil A."/>
            <person name="Chapman S.B."/>
            <person name="Priest M."/>
            <person name="Young S.K."/>
            <person name="Wortman J."/>
            <person name="Nusbaum C."/>
            <person name="Birren B."/>
        </authorList>
    </citation>
    <scope>NUCLEOTIDE SEQUENCE [LARGE SCALE GENOMIC DNA]</scope>
    <source>
        <strain evidence="2 3">CBS 121828</strain>
    </source>
</reference>
<evidence type="ECO:0000313" key="2">
    <source>
        <dbReference type="EMBL" id="KIV86306.1"/>
    </source>
</evidence>
<name>A0A0D1XE42_9EURO</name>
<accession>A0A0D1XE42</accession>
<feature type="region of interest" description="Disordered" evidence="1">
    <location>
        <begin position="45"/>
        <end position="69"/>
    </location>
</feature>
<dbReference type="Proteomes" id="UP000053599">
    <property type="component" value="Unassembled WGS sequence"/>
</dbReference>
<protein>
    <submittedName>
        <fullName evidence="2">Uncharacterized protein</fullName>
    </submittedName>
</protein>
<feature type="compositionally biased region" description="Basic and acidic residues" evidence="1">
    <location>
        <begin position="56"/>
        <end position="69"/>
    </location>
</feature>
<dbReference type="AlphaFoldDB" id="A0A0D1XE42"/>
<proteinExistence type="predicted"/>
<sequence length="137" mass="15093">MGLCRNFVSGVTSAVGDEIALEIDLFLDLDGRVYVRTHRANLALPTRFGDGGPGQDQDHEGGEKEGIEREKRRDVIRIMGVAVVVIAAESQPVTLRSDVTVLLDQVMLSRSGMTMDMAWEVRVGIKTEIGRQRARRG</sequence>
<dbReference type="HOGENOM" id="CLU_1865132_0_0_1"/>
<evidence type="ECO:0000256" key="1">
    <source>
        <dbReference type="SAM" id="MobiDB-lite"/>
    </source>
</evidence>
<dbReference type="EMBL" id="KN846951">
    <property type="protein sequence ID" value="KIV86306.1"/>
    <property type="molecule type" value="Genomic_DNA"/>
</dbReference>